<evidence type="ECO:0000313" key="2">
    <source>
        <dbReference type="EMBL" id="KAF8906954.1"/>
    </source>
</evidence>
<dbReference type="Proteomes" id="UP000724874">
    <property type="component" value="Unassembled WGS sequence"/>
</dbReference>
<organism evidence="2 3">
    <name type="scientific">Gymnopilus junonius</name>
    <name type="common">Spectacular rustgill mushroom</name>
    <name type="synonym">Gymnopilus spectabilis subsp. junonius</name>
    <dbReference type="NCBI Taxonomy" id="109634"/>
    <lineage>
        <taxon>Eukaryota</taxon>
        <taxon>Fungi</taxon>
        <taxon>Dikarya</taxon>
        <taxon>Basidiomycota</taxon>
        <taxon>Agaricomycotina</taxon>
        <taxon>Agaricomycetes</taxon>
        <taxon>Agaricomycetidae</taxon>
        <taxon>Agaricales</taxon>
        <taxon>Agaricineae</taxon>
        <taxon>Hymenogastraceae</taxon>
        <taxon>Gymnopilus</taxon>
    </lineage>
</organism>
<keyword evidence="3" id="KW-1185">Reference proteome</keyword>
<name>A0A9P5NWQ8_GYMJU</name>
<evidence type="ECO:0000313" key="3">
    <source>
        <dbReference type="Proteomes" id="UP000724874"/>
    </source>
</evidence>
<dbReference type="EMBL" id="JADNYJ010000016">
    <property type="protein sequence ID" value="KAF8906954.1"/>
    <property type="molecule type" value="Genomic_DNA"/>
</dbReference>
<comment type="caution">
    <text evidence="2">The sequence shown here is derived from an EMBL/GenBank/DDBJ whole genome shotgun (WGS) entry which is preliminary data.</text>
</comment>
<dbReference type="AlphaFoldDB" id="A0A9P5NWQ8"/>
<proteinExistence type="predicted"/>
<accession>A0A9P5NWQ8</accession>
<protein>
    <submittedName>
        <fullName evidence="2">Uncharacterized protein</fullName>
    </submittedName>
</protein>
<reference evidence="2" key="1">
    <citation type="submission" date="2020-11" db="EMBL/GenBank/DDBJ databases">
        <authorList>
            <consortium name="DOE Joint Genome Institute"/>
            <person name="Ahrendt S."/>
            <person name="Riley R."/>
            <person name="Andreopoulos W."/>
            <person name="LaButti K."/>
            <person name="Pangilinan J."/>
            <person name="Ruiz-duenas F.J."/>
            <person name="Barrasa J.M."/>
            <person name="Sanchez-Garcia M."/>
            <person name="Camarero S."/>
            <person name="Miyauchi S."/>
            <person name="Serrano A."/>
            <person name="Linde D."/>
            <person name="Babiker R."/>
            <person name="Drula E."/>
            <person name="Ayuso-Fernandez I."/>
            <person name="Pacheco R."/>
            <person name="Padilla G."/>
            <person name="Ferreira P."/>
            <person name="Barriuso J."/>
            <person name="Kellner H."/>
            <person name="Castanera R."/>
            <person name="Alfaro M."/>
            <person name="Ramirez L."/>
            <person name="Pisabarro A.G."/>
            <person name="Kuo A."/>
            <person name="Tritt A."/>
            <person name="Lipzen A."/>
            <person name="He G."/>
            <person name="Yan M."/>
            <person name="Ng V."/>
            <person name="Cullen D."/>
            <person name="Martin F."/>
            <person name="Rosso M.-N."/>
            <person name="Henrissat B."/>
            <person name="Hibbett D."/>
            <person name="Martinez A.T."/>
            <person name="Grigoriev I.V."/>
        </authorList>
    </citation>
    <scope>NUCLEOTIDE SEQUENCE</scope>
    <source>
        <strain evidence="2">AH 44721</strain>
    </source>
</reference>
<gene>
    <name evidence="2" type="ORF">CPB84DRAFT_1844089</name>
</gene>
<evidence type="ECO:0000256" key="1">
    <source>
        <dbReference type="SAM" id="MobiDB-lite"/>
    </source>
</evidence>
<sequence length="341" mass="36241">MLPLRSLLSRSRGPVSTSSAHSSSIVASSSIVDILDSDTRSPVPASIALDDVVTTGNSRDHCLSVALMVCGLALLHNMPMPHDKEDTTAMTQIVETAVHVLTTGLSGLTNRSRFGTSTNSIGRTTSATTNISGVDQKNHFVPVSVSLGVLEHHVSSVIHVLSATTSTTGFPALLLYQQLLSLSSSRLVLPILPGFRISLLKSSVVTSQPGPYFAPVFVDYGLVAVPPSLLPVNSKLYPLRRLTATAVAVFPANTKDQASSPPPIPTAVKRGNRSGAMAASSQLRVVVGQAWWMGDVNVESDSGWFECREQDGLVCEWLSLRLTMMTAGSKGLQQLQEGARR</sequence>
<feature type="region of interest" description="Disordered" evidence="1">
    <location>
        <begin position="1"/>
        <end position="20"/>
    </location>
</feature>